<dbReference type="InterPro" id="IPR001599">
    <property type="entry name" value="Macroglobln_a2"/>
</dbReference>
<dbReference type="PROSITE" id="PS00477">
    <property type="entry name" value="ALPHA_2_MACROGLOBULIN"/>
    <property type="match status" value="1"/>
</dbReference>
<dbReference type="GO" id="GO:0005615">
    <property type="term" value="C:extracellular space"/>
    <property type="evidence" value="ECO:0007669"/>
    <property type="project" value="InterPro"/>
</dbReference>
<feature type="domain" description="Alpha-macroglobulin receptor-binding" evidence="10">
    <location>
        <begin position="1331"/>
        <end position="1415"/>
    </location>
</feature>
<evidence type="ECO:0000259" key="10">
    <source>
        <dbReference type="SMART" id="SM01361"/>
    </source>
</evidence>
<keyword evidence="12" id="KW-1185">Reference proteome</keyword>
<evidence type="ECO:0000256" key="5">
    <source>
        <dbReference type="ARBA" id="ARBA00022966"/>
    </source>
</evidence>
<evidence type="ECO:0000256" key="7">
    <source>
        <dbReference type="ARBA" id="ARBA00023180"/>
    </source>
</evidence>
<dbReference type="Gene3D" id="2.20.130.20">
    <property type="match status" value="1"/>
</dbReference>
<dbReference type="InterPro" id="IPR041555">
    <property type="entry name" value="MG3"/>
</dbReference>
<evidence type="ECO:0000256" key="1">
    <source>
        <dbReference type="ARBA" id="ARBA00010952"/>
    </source>
</evidence>
<dbReference type="SMART" id="SM01419">
    <property type="entry name" value="Thiol-ester_cl"/>
    <property type="match status" value="1"/>
</dbReference>
<comment type="caution">
    <text evidence="11">The sequence shown here is derived from an EMBL/GenBank/DDBJ whole genome shotgun (WGS) entry which is preliminary data.</text>
</comment>
<evidence type="ECO:0000313" key="11">
    <source>
        <dbReference type="EMBL" id="KAF1376995.1"/>
    </source>
</evidence>
<evidence type="ECO:0000313" key="12">
    <source>
        <dbReference type="Proteomes" id="UP000465112"/>
    </source>
</evidence>
<dbReference type="InterPro" id="IPR009048">
    <property type="entry name" value="A-macroglobulin_rcpt-bd"/>
</dbReference>
<dbReference type="Pfam" id="PF07678">
    <property type="entry name" value="TED_complement"/>
    <property type="match status" value="1"/>
</dbReference>
<evidence type="ECO:0000256" key="3">
    <source>
        <dbReference type="ARBA" id="ARBA00022729"/>
    </source>
</evidence>
<dbReference type="SMART" id="SM01359">
    <property type="entry name" value="A2M_N_2"/>
    <property type="match status" value="1"/>
</dbReference>
<evidence type="ECO:0000256" key="6">
    <source>
        <dbReference type="ARBA" id="ARBA00023157"/>
    </source>
</evidence>
<dbReference type="Pfam" id="PF01835">
    <property type="entry name" value="MG2"/>
    <property type="match status" value="1"/>
</dbReference>
<dbReference type="FunFam" id="1.50.10.20:FF:000001">
    <property type="entry name" value="CD109 isoform 1"/>
    <property type="match status" value="1"/>
</dbReference>
<accession>A0A6A5ED68</accession>
<keyword evidence="4" id="KW-0722">Serine protease inhibitor</keyword>
<dbReference type="Gene3D" id="2.60.40.690">
    <property type="entry name" value="Alpha-macroglobulin, receptor-binding domain"/>
    <property type="match status" value="1"/>
</dbReference>
<dbReference type="FunFam" id="2.60.40.1930:FF:000001">
    <property type="entry name" value="CD109 isoform 3"/>
    <property type="match status" value="1"/>
</dbReference>
<dbReference type="PANTHER" id="PTHR11412">
    <property type="entry name" value="MACROGLOBULIN / COMPLEMENT"/>
    <property type="match status" value="1"/>
</dbReference>
<dbReference type="CDD" id="cd02897">
    <property type="entry name" value="A2M_2"/>
    <property type="match status" value="1"/>
</dbReference>
<name>A0A6A5ED68_PERFL</name>
<dbReference type="Gene3D" id="2.60.40.1930">
    <property type="match status" value="3"/>
</dbReference>
<dbReference type="Pfam" id="PF00207">
    <property type="entry name" value="A2M"/>
    <property type="match status" value="1"/>
</dbReference>
<dbReference type="InterPro" id="IPR050473">
    <property type="entry name" value="A2M/Complement_sys"/>
</dbReference>
<dbReference type="Proteomes" id="UP000465112">
    <property type="component" value="Unassembled WGS sequence"/>
</dbReference>
<dbReference type="Pfam" id="PF07677">
    <property type="entry name" value="A2M_recep"/>
    <property type="match status" value="1"/>
</dbReference>
<dbReference type="InterPro" id="IPR036595">
    <property type="entry name" value="A-macroglobulin_rcpt-bd_sf"/>
</dbReference>
<dbReference type="GO" id="GO:0004867">
    <property type="term" value="F:serine-type endopeptidase inhibitor activity"/>
    <property type="evidence" value="ECO:0007669"/>
    <property type="project" value="UniProtKB-KW"/>
</dbReference>
<dbReference type="InterPro" id="IPR011626">
    <property type="entry name" value="Alpha-macroglobulin_TED"/>
</dbReference>
<dbReference type="Gene3D" id="6.20.50.160">
    <property type="match status" value="1"/>
</dbReference>
<dbReference type="Pfam" id="PF07703">
    <property type="entry name" value="A2M_BRD"/>
    <property type="match status" value="1"/>
</dbReference>
<dbReference type="InterPro" id="IPR041813">
    <property type="entry name" value="A2M_TED"/>
</dbReference>
<dbReference type="Gene3D" id="2.60.120.1540">
    <property type="match status" value="1"/>
</dbReference>
<gene>
    <name evidence="11" type="ORF">PFLUV_G00217290</name>
</gene>
<proteinExistence type="inferred from homology"/>
<dbReference type="Gene3D" id="1.50.10.20">
    <property type="match status" value="1"/>
</dbReference>
<feature type="domain" description="Alpha-2-macroglobulin" evidence="9">
    <location>
        <begin position="709"/>
        <end position="800"/>
    </location>
</feature>
<dbReference type="Pfam" id="PF17791">
    <property type="entry name" value="MG3"/>
    <property type="match status" value="1"/>
</dbReference>
<sequence length="1473" mass="163311">MKAISDIHLLPVLSGAQWSEDSLSVFVWFPSPDPQPSYLLLAPRVLRPGVPTSVSVTILTASSVNVSAHIAHGNQTVASDFATVQGGSTKLLTLPAIGESESSYWQPYRLEVKGQMGRTKVFSNSTQLHFDPKGLTTFIQTDKLNYMPGQAVKIRAVSIHPDGKPYVSPVDIVIRDPRGNMLRQWLSLDSVLGVVSQEYQLSENPPLGEWTIITTVAGFSSEKHFNVDHYVLPKFEVVINAPDVIYKEDTLWGSVTAKYMYGKPVQGHMNITILHNFHGMEEAYDEDREIDGSTDFMFDIPIYYYPMSKRAFEMFSYDGYMNDQYLMINVNVTEHLTGLTYSSTAKVFLARYRYKVSFDGYTEILRPSLNFPARLKISTYNNKPLSPEDQQKTVKVSVMQQKESPWSMQMAEEGMVPRPLNMSGPSNVVRPEEMLPKEMEFPVPADGVIPLNIQLMNEIETLTIDAYFEDSHNTLQLYRSYTSPSDSYLQIQKPSGPLLVGSPLLLHIDRNFKMTDIHYIVKSRGQVVSAGKSSGVVTLVPEITWAPLACVIVYCVCPNGEIVNDVMQIPITQTLKNQVSLSWSDTTRRPADEVTLRVAVSEPASLVGILVVDKATKWKGSHNDITKETVLKEMMEYGVSTADAYSDMMTMGDPYSIFETCDLVVLTDASLHMMRTKFPGEGIHQLFETDSSQMEQQQEPRERWNFPETWIWMDTNTSNSKLLEIPVIVPDSITTWTATAFVISENLGLGVVEMPAELTVFQDFFLSLNLPAYIIRGEELLLEILLFNYLPQDLEVTVIVAESDAFEFVVPDVEGLSMASVRHVSVGNQSGASVLVPIKPLVLGEIPVSVNAVSAAASDLVRRTVLVKAEGLEQSFSASLLFEHPSGFSSQNVMFTFPADVVEGSERASVTVVGDILGPSISGLGSLIQMPYGCGEQNMINFAPNIYVLQYLSAVGQTDTETTERATGYMMNGYERELSFKRADGSFSAFGDQDSSGSTWLSAFVLRCFLQARPFISIDDQVLQGAAAWLGDRQEADGRYMEPGRVIHTELQGGLDGPVSLTAYVLIALLEDSNIRHDVHLVKYGSQVSAALMFLETRLALGVSSNYSLSILTYALALSGSSNADAALSQLIGRAEMRDGVPMWSSPDSSLSSSWQPRSADIEMVSYLLLAQHKLGQVTQALSLMKWLSQQRNPNGGFGSTQDTVVALQALSTFAARGGSHDFNLSVRVNTDPLTTVAFFHIDQENYLLHQSQRIEPEEELNLRVSAKGRGLALFQLNVFYNIRNEGLARRRRDAGEHEAFDLDVELFDTEMVSHLYICSRLSEDQGLVATGMAIMEVGLLSGFSLLQDGVPIDHVIKKVETVPGKVILYLDSVTTEEMCVRIPLVVEFKVAKVQGASVVIYDYYEPRRRTVRTYTSEWRSEMSACSFCGGDCSQCGHDDYSDTSVMSHSSQNVPMRGLTPALLLLLLIITIM</sequence>
<evidence type="ECO:0000259" key="9">
    <source>
        <dbReference type="SMART" id="SM01360"/>
    </source>
</evidence>
<dbReference type="InterPro" id="IPR008930">
    <property type="entry name" value="Terpenoid_cyclase/PrenylTrfase"/>
</dbReference>
<dbReference type="InterPro" id="IPR011625">
    <property type="entry name" value="A2M_N_BRD"/>
</dbReference>
<dbReference type="EMBL" id="VHII01000018">
    <property type="protein sequence ID" value="KAF1376995.1"/>
    <property type="molecule type" value="Genomic_DNA"/>
</dbReference>
<organism evidence="11 12">
    <name type="scientific">Perca fluviatilis</name>
    <name type="common">European perch</name>
    <dbReference type="NCBI Taxonomy" id="8168"/>
    <lineage>
        <taxon>Eukaryota</taxon>
        <taxon>Metazoa</taxon>
        <taxon>Chordata</taxon>
        <taxon>Craniata</taxon>
        <taxon>Vertebrata</taxon>
        <taxon>Euteleostomi</taxon>
        <taxon>Actinopterygii</taxon>
        <taxon>Neopterygii</taxon>
        <taxon>Teleostei</taxon>
        <taxon>Neoteleostei</taxon>
        <taxon>Acanthomorphata</taxon>
        <taxon>Eupercaria</taxon>
        <taxon>Perciformes</taxon>
        <taxon>Percoidei</taxon>
        <taxon>Percidae</taxon>
        <taxon>Percinae</taxon>
        <taxon>Perca</taxon>
    </lineage>
</organism>
<dbReference type="Gene3D" id="2.60.40.10">
    <property type="entry name" value="Immunoglobulins"/>
    <property type="match status" value="2"/>
</dbReference>
<protein>
    <recommendedName>
        <fullName evidence="13">CD109 antigen</fullName>
    </recommendedName>
</protein>
<dbReference type="SMART" id="SM01361">
    <property type="entry name" value="A2M_recep"/>
    <property type="match status" value="1"/>
</dbReference>
<dbReference type="InterPro" id="IPR019742">
    <property type="entry name" value="MacrogloblnA2_CS"/>
</dbReference>
<dbReference type="InterPro" id="IPR047565">
    <property type="entry name" value="Alpha-macroglob_thiol-ester_cl"/>
</dbReference>
<comment type="similarity">
    <text evidence="1">Belongs to the protease inhibitor I39 (alpha-2-macroglobulin) family.</text>
</comment>
<dbReference type="InterPro" id="IPR002890">
    <property type="entry name" value="MG2"/>
</dbReference>
<dbReference type="SMART" id="SM01360">
    <property type="entry name" value="A2M"/>
    <property type="match status" value="1"/>
</dbReference>
<evidence type="ECO:0000259" key="8">
    <source>
        <dbReference type="SMART" id="SM01359"/>
    </source>
</evidence>
<keyword evidence="6" id="KW-1015">Disulfide bond</keyword>
<dbReference type="SUPFAM" id="SSF48239">
    <property type="entry name" value="Terpenoid cyclases/Protein prenyltransferases"/>
    <property type="match status" value="1"/>
</dbReference>
<keyword evidence="7" id="KW-0325">Glycoprotein</keyword>
<dbReference type="SUPFAM" id="SSF49410">
    <property type="entry name" value="Alpha-macroglobulin receptor domain"/>
    <property type="match status" value="1"/>
</dbReference>
<dbReference type="Gene3D" id="2.60.40.1940">
    <property type="match status" value="1"/>
</dbReference>
<evidence type="ECO:0000256" key="2">
    <source>
        <dbReference type="ARBA" id="ARBA00022690"/>
    </source>
</evidence>
<reference evidence="11 12" key="1">
    <citation type="submission" date="2019-06" db="EMBL/GenBank/DDBJ databases">
        <title>A chromosome-scale genome assembly of the European perch, Perca fluviatilis.</title>
        <authorList>
            <person name="Roques C."/>
            <person name="Zahm M."/>
            <person name="Cabau C."/>
            <person name="Klopp C."/>
            <person name="Bouchez O."/>
            <person name="Donnadieu C."/>
            <person name="Kuhl H."/>
            <person name="Gislard M."/>
            <person name="Guendouz S."/>
            <person name="Journot L."/>
            <person name="Haffray P."/>
            <person name="Bestin A."/>
            <person name="Morvezen R."/>
            <person name="Feron R."/>
            <person name="Wen M."/>
            <person name="Jouanno E."/>
            <person name="Herpin A."/>
            <person name="Schartl M."/>
            <person name="Postlethwait J."/>
            <person name="Schaerlinger B."/>
            <person name="Chardard D."/>
            <person name="Lecocq T."/>
            <person name="Poncet C."/>
            <person name="Jaffrelo L."/>
            <person name="Lampietro C."/>
            <person name="Guiguen Y."/>
        </authorList>
    </citation>
    <scope>NUCLEOTIDE SEQUENCE [LARGE SCALE GENOMIC DNA]</scope>
    <source>
        <tissue evidence="11">Blood</tissue>
    </source>
</reference>
<evidence type="ECO:0000256" key="4">
    <source>
        <dbReference type="ARBA" id="ARBA00022900"/>
    </source>
</evidence>
<keyword evidence="3" id="KW-0732">Signal</keyword>
<keyword evidence="5" id="KW-0882">Thioester bond</keyword>
<keyword evidence="2" id="KW-0646">Protease inhibitor</keyword>
<dbReference type="PANTHER" id="PTHR11412:SF136">
    <property type="entry name" value="CD109 ANTIGEN"/>
    <property type="match status" value="1"/>
</dbReference>
<feature type="domain" description="Alpha-2-macroglobulin bait region" evidence="8">
    <location>
        <begin position="489"/>
        <end position="619"/>
    </location>
</feature>
<dbReference type="InterPro" id="IPR013783">
    <property type="entry name" value="Ig-like_fold"/>
</dbReference>
<evidence type="ECO:0008006" key="13">
    <source>
        <dbReference type="Google" id="ProtNLM"/>
    </source>
</evidence>